<protein>
    <submittedName>
        <fullName evidence="2">Uncharacterized protein</fullName>
    </submittedName>
</protein>
<proteinExistence type="predicted"/>
<evidence type="ECO:0000313" key="2">
    <source>
        <dbReference type="EMBL" id="PLN76148.1"/>
    </source>
</evidence>
<dbReference type="Proteomes" id="UP000235023">
    <property type="component" value="Unassembled WGS sequence"/>
</dbReference>
<dbReference type="OrthoDB" id="10265068at2759"/>
<feature type="compositionally biased region" description="Basic and acidic residues" evidence="1">
    <location>
        <begin position="42"/>
        <end position="51"/>
    </location>
</feature>
<keyword evidence="3" id="KW-1185">Reference proteome</keyword>
<feature type="compositionally biased region" description="Basic residues" evidence="1">
    <location>
        <begin position="77"/>
        <end position="86"/>
    </location>
</feature>
<feature type="compositionally biased region" description="Basic and acidic residues" evidence="1">
    <location>
        <begin position="551"/>
        <end position="565"/>
    </location>
</feature>
<feature type="region of interest" description="Disordered" evidence="1">
    <location>
        <begin position="37"/>
        <end position="187"/>
    </location>
</feature>
<reference evidence="3" key="1">
    <citation type="submission" date="2017-12" db="EMBL/GenBank/DDBJ databases">
        <authorList>
            <consortium name="DOE Joint Genome Institute"/>
            <person name="Mondo S.J."/>
            <person name="Kjaerbolling I."/>
            <person name="Vesth T.C."/>
            <person name="Frisvad J.C."/>
            <person name="Nybo J.L."/>
            <person name="Theobald S."/>
            <person name="Kuo A."/>
            <person name="Bowyer P."/>
            <person name="Matsuda Y."/>
            <person name="Lyhne E.K."/>
            <person name="Kogle M.E."/>
            <person name="Clum A."/>
            <person name="Lipzen A."/>
            <person name="Salamov A."/>
            <person name="Ngan C.Y."/>
            <person name="Daum C."/>
            <person name="Chiniquy J."/>
            <person name="Barry K."/>
            <person name="LaButti K."/>
            <person name="Haridas S."/>
            <person name="Simmons B.A."/>
            <person name="Magnuson J.K."/>
            <person name="Mortensen U.H."/>
            <person name="Larsen T.O."/>
            <person name="Grigoriev I.V."/>
            <person name="Baker S.E."/>
            <person name="Andersen M.R."/>
            <person name="Nordberg H.P."/>
            <person name="Cantor M.N."/>
            <person name="Hua S.X."/>
        </authorList>
    </citation>
    <scope>NUCLEOTIDE SEQUENCE [LARGE SCALE GENOMIC DNA]</scope>
    <source>
        <strain evidence="3">IBT 19404</strain>
    </source>
</reference>
<accession>A0A2J5HGP3</accession>
<name>A0A2J5HGP3_9EURO</name>
<feature type="compositionally biased region" description="Low complexity" evidence="1">
    <location>
        <begin position="474"/>
        <end position="494"/>
    </location>
</feature>
<sequence>MEPSTDRVSVVVSPPRIDLTLFESFDEEVERTVDEILSDPSVDSHFDDYSHEGGAGGMVDGTHDNGVVAPSEEQRAMKRSKKRLQHRSPYFATEKDVTRGPVARRNITRMSSAEAEGEEQEVERKSEEEEEEEEEEVQRPSRRNKDKHQPERSPSCHITEVRKVSAQQSKPETHPPANADEDDDDYVLETLEKTQRDRLVSFITSHSFVTNPKYRAKRKKWRRFVSDLRKEAGLVKVDKPTIRRLENYVKGLCRDMQKTAMTEKRVSIDRDDEGEKSSKRPKEKRRREDDQPREKAKKEELRKDAEQDDHPRKKAKKEESRKNAEQEDRPREKSKKEEPGKNAEQDDDSRKKAKKEESRKMAKKSKKSSSSTPATAAEIQNKPEPEIINLDSDEEPAVAPASSSSRSPDINVGYRPIVRRAVSRQPTSESTYGDVDEEPEEHSKNAGSVVNDNPPEAAAPATFQIYEASNEENTTSPTCGSTRSSRRSTSLASHSYRKEEERERRRTRRRNKRQKSTKSKRYRDSLTSQQFENKGRQTPDVSPEPQPLFRTPEKQLNRTALRPDPDTPVMEDPYWDMDF</sequence>
<feature type="compositionally biased region" description="Basic and acidic residues" evidence="1">
    <location>
        <begin position="254"/>
        <end position="360"/>
    </location>
</feature>
<gene>
    <name evidence="2" type="ORF">BDW42DRAFT_26416</name>
</gene>
<dbReference type="AlphaFoldDB" id="A0A2J5HGP3"/>
<evidence type="ECO:0000313" key="3">
    <source>
        <dbReference type="Proteomes" id="UP000235023"/>
    </source>
</evidence>
<organism evidence="2 3">
    <name type="scientific">Aspergillus taichungensis</name>
    <dbReference type="NCBI Taxonomy" id="482145"/>
    <lineage>
        <taxon>Eukaryota</taxon>
        <taxon>Fungi</taxon>
        <taxon>Dikarya</taxon>
        <taxon>Ascomycota</taxon>
        <taxon>Pezizomycotina</taxon>
        <taxon>Eurotiomycetes</taxon>
        <taxon>Eurotiomycetidae</taxon>
        <taxon>Eurotiales</taxon>
        <taxon>Aspergillaceae</taxon>
        <taxon>Aspergillus</taxon>
        <taxon>Aspergillus subgen. Circumdati</taxon>
    </lineage>
</organism>
<feature type="region of interest" description="Disordered" evidence="1">
    <location>
        <begin position="254"/>
        <end position="579"/>
    </location>
</feature>
<feature type="compositionally biased region" description="Basic residues" evidence="1">
    <location>
        <begin position="505"/>
        <end position="521"/>
    </location>
</feature>
<feature type="compositionally biased region" description="Low complexity" evidence="1">
    <location>
        <begin position="397"/>
        <end position="408"/>
    </location>
</feature>
<dbReference type="EMBL" id="KZ559626">
    <property type="protein sequence ID" value="PLN76148.1"/>
    <property type="molecule type" value="Genomic_DNA"/>
</dbReference>
<evidence type="ECO:0000256" key="1">
    <source>
        <dbReference type="SAM" id="MobiDB-lite"/>
    </source>
</evidence>